<evidence type="ECO:0000313" key="2">
    <source>
        <dbReference type="Proteomes" id="UP000187203"/>
    </source>
</evidence>
<protein>
    <submittedName>
        <fullName evidence="1">Uncharacterized protein</fullName>
    </submittedName>
</protein>
<sequence>MAQTMNLSFSVNRVIDKRPYCEESSVKIRRGRLAREESNGGECGGRVEKMKIHGGNHGVVEVK</sequence>
<accession>A0A1R3GQ68</accession>
<evidence type="ECO:0000313" key="1">
    <source>
        <dbReference type="EMBL" id="OMO60243.1"/>
    </source>
</evidence>
<dbReference type="EMBL" id="AWUE01021928">
    <property type="protein sequence ID" value="OMO60243.1"/>
    <property type="molecule type" value="Genomic_DNA"/>
</dbReference>
<comment type="caution">
    <text evidence="1">The sequence shown here is derived from an EMBL/GenBank/DDBJ whole genome shotgun (WGS) entry which is preliminary data.</text>
</comment>
<dbReference type="Proteomes" id="UP000187203">
    <property type="component" value="Unassembled WGS sequence"/>
</dbReference>
<organism evidence="1 2">
    <name type="scientific">Corchorus olitorius</name>
    <dbReference type="NCBI Taxonomy" id="93759"/>
    <lineage>
        <taxon>Eukaryota</taxon>
        <taxon>Viridiplantae</taxon>
        <taxon>Streptophyta</taxon>
        <taxon>Embryophyta</taxon>
        <taxon>Tracheophyta</taxon>
        <taxon>Spermatophyta</taxon>
        <taxon>Magnoliopsida</taxon>
        <taxon>eudicotyledons</taxon>
        <taxon>Gunneridae</taxon>
        <taxon>Pentapetalae</taxon>
        <taxon>rosids</taxon>
        <taxon>malvids</taxon>
        <taxon>Malvales</taxon>
        <taxon>Malvaceae</taxon>
        <taxon>Grewioideae</taxon>
        <taxon>Apeibeae</taxon>
        <taxon>Corchorus</taxon>
    </lineage>
</organism>
<name>A0A1R3GQ68_9ROSI</name>
<keyword evidence="2" id="KW-1185">Reference proteome</keyword>
<dbReference type="AlphaFoldDB" id="A0A1R3GQ68"/>
<reference evidence="2" key="1">
    <citation type="submission" date="2013-09" db="EMBL/GenBank/DDBJ databases">
        <title>Corchorus olitorius genome sequencing.</title>
        <authorList>
            <person name="Alam M."/>
            <person name="Haque M.S."/>
            <person name="Islam M.S."/>
            <person name="Emdad E.M."/>
            <person name="Islam M.M."/>
            <person name="Ahmed B."/>
            <person name="Halim A."/>
            <person name="Hossen Q.M.M."/>
            <person name="Hossain M.Z."/>
            <person name="Ahmed R."/>
            <person name="Khan M.M."/>
            <person name="Islam R."/>
            <person name="Rashid M.M."/>
            <person name="Khan S.A."/>
            <person name="Rahman M.S."/>
            <person name="Alam M."/>
            <person name="Yahiya A.S."/>
            <person name="Khan M.S."/>
            <person name="Azam M.S."/>
            <person name="Haque T."/>
            <person name="Lashkar M.Z.H."/>
            <person name="Akhand A.I."/>
            <person name="Morshed G."/>
            <person name="Roy S."/>
            <person name="Uddin K.S."/>
            <person name="Rabeya T."/>
            <person name="Hossain A.S."/>
            <person name="Chowdhury A."/>
            <person name="Snigdha A.R."/>
            <person name="Mortoza M.S."/>
            <person name="Matin S.A."/>
            <person name="Hoque S.M.E."/>
            <person name="Islam M.K."/>
            <person name="Roy D.K."/>
            <person name="Haider R."/>
            <person name="Moosa M.M."/>
            <person name="Elias S.M."/>
            <person name="Hasan A.M."/>
            <person name="Jahan S."/>
            <person name="Shafiuddin M."/>
            <person name="Mahmood N."/>
            <person name="Shommy N.S."/>
        </authorList>
    </citation>
    <scope>NUCLEOTIDE SEQUENCE [LARGE SCALE GENOMIC DNA]</scope>
    <source>
        <strain evidence="2">cv. O-4</strain>
    </source>
</reference>
<gene>
    <name evidence="1" type="ORF">COLO4_33882</name>
</gene>
<proteinExistence type="predicted"/>